<dbReference type="EMBL" id="SRYX01000003">
    <property type="protein sequence ID" value="TGY40890.1"/>
    <property type="molecule type" value="Genomic_DNA"/>
</dbReference>
<evidence type="ECO:0000313" key="4">
    <source>
        <dbReference type="Proteomes" id="UP000092631"/>
    </source>
</evidence>
<evidence type="ECO:0000313" key="5">
    <source>
        <dbReference type="Proteomes" id="UP000309566"/>
    </source>
</evidence>
<dbReference type="Proteomes" id="UP000092631">
    <property type="component" value="Chromosome"/>
</dbReference>
<evidence type="ECO:0000313" key="3">
    <source>
        <dbReference type="EMBL" id="TGY40890.1"/>
    </source>
</evidence>
<reference evidence="3 5" key="3">
    <citation type="submission" date="2019-04" db="EMBL/GenBank/DDBJ databases">
        <title>Microbes associate with the intestines of laboratory mice.</title>
        <authorList>
            <person name="Navarre W."/>
            <person name="Wong E."/>
            <person name="Huang K."/>
            <person name="Tropini C."/>
            <person name="Ng K."/>
            <person name="Yu B."/>
        </authorList>
    </citation>
    <scope>NUCLEOTIDE SEQUENCE [LARGE SCALE GENOMIC DNA]</scope>
    <source>
        <strain evidence="3 5">NM63_1-25</strain>
    </source>
</reference>
<keyword evidence="1" id="KW-0812">Transmembrane</keyword>
<feature type="transmembrane region" description="Helical" evidence="1">
    <location>
        <begin position="132"/>
        <end position="154"/>
    </location>
</feature>
<dbReference type="KEGG" id="bcae:A4V03_03335"/>
<reference evidence="4" key="1">
    <citation type="submission" date="2016-04" db="EMBL/GenBank/DDBJ databases">
        <title>Complete Genome Sequences of Twelve Strains of a Stable Defined Moderately Diverse Mouse Microbiota 2 (sDMDMm2).</title>
        <authorList>
            <person name="Uchimura Y."/>
            <person name="Wyss M."/>
            <person name="Brugiroux S."/>
            <person name="Limenitakis J.P."/>
            <person name="Stecher B."/>
            <person name="McCoy K.D."/>
            <person name="Macpherson A.J."/>
        </authorList>
    </citation>
    <scope>NUCLEOTIDE SEQUENCE [LARGE SCALE GENOMIC DNA]</scope>
    <source>
        <strain evidence="4">I48</strain>
    </source>
</reference>
<dbReference type="OrthoDB" id="1028168at2"/>
<sequence length="159" mass="17215">MSEWLQTYNEFFGMYHAGIITSIFGAFAVTFTVLMSWPKLVKDFGPIGGFMAAALIIGTFWVVNHKLPGFGFSTGLLNDAEGFPMQFSLIHQGNRGSAPWVDMGWAIAMGFILSDVLCAPKGTRGELLKEAFPRWLVIILGGIVGGIFVGLTGYTNAAL</sequence>
<accession>A0A1C7GZG9</accession>
<dbReference type="AlphaFoldDB" id="A0A1C7GZG9"/>
<dbReference type="Pfam" id="PF21846">
    <property type="entry name" value="DUF6905"/>
    <property type="match status" value="1"/>
</dbReference>
<accession>A0A4V3RKR5</accession>
<feature type="transmembrane region" description="Helical" evidence="1">
    <location>
        <begin position="12"/>
        <end position="37"/>
    </location>
</feature>
<keyword evidence="1" id="KW-1133">Transmembrane helix</keyword>
<keyword evidence="4" id="KW-1185">Reference proteome</keyword>
<dbReference type="InterPro" id="IPR054200">
    <property type="entry name" value="DUF6905"/>
</dbReference>
<organism evidence="2 4">
    <name type="scientific">Bacteroides caecimuris</name>
    <dbReference type="NCBI Taxonomy" id="1796613"/>
    <lineage>
        <taxon>Bacteria</taxon>
        <taxon>Pseudomonadati</taxon>
        <taxon>Bacteroidota</taxon>
        <taxon>Bacteroidia</taxon>
        <taxon>Bacteroidales</taxon>
        <taxon>Bacteroidaceae</taxon>
        <taxon>Bacteroides</taxon>
    </lineage>
</organism>
<evidence type="ECO:0000256" key="1">
    <source>
        <dbReference type="SAM" id="Phobius"/>
    </source>
</evidence>
<name>A0A1C7GZG9_9BACE</name>
<dbReference type="Proteomes" id="UP000309566">
    <property type="component" value="Unassembled WGS sequence"/>
</dbReference>
<keyword evidence="1" id="KW-0472">Membrane</keyword>
<reference evidence="2" key="2">
    <citation type="submission" date="2017-04" db="EMBL/GenBank/DDBJ databases">
        <title>Complete Genome Sequences of Twelve Strains of a Stable Defined Moderately Diverse Mouse Microbiota 2 (sDMDMm2).</title>
        <authorList>
            <person name="Uchimura Y."/>
            <person name="Wyss M."/>
            <person name="Brugiroux S."/>
            <person name="Limenitakis J.P."/>
            <person name="Stecher B."/>
            <person name="McCoy K.D."/>
            <person name="Macpherson A.J."/>
        </authorList>
    </citation>
    <scope>NUCLEOTIDE SEQUENCE</scope>
    <source>
        <strain evidence="2">I48</strain>
    </source>
</reference>
<dbReference type="RefSeq" id="WP_065537968.1">
    <property type="nucleotide sequence ID" value="NZ_CAPDLJ010000003.1"/>
</dbReference>
<feature type="transmembrane region" description="Helical" evidence="1">
    <location>
        <begin position="103"/>
        <end position="120"/>
    </location>
</feature>
<proteinExistence type="predicted"/>
<dbReference type="EMBL" id="CP015401">
    <property type="protein sequence ID" value="ANU56727.1"/>
    <property type="molecule type" value="Genomic_DNA"/>
</dbReference>
<gene>
    <name evidence="2" type="ORF">A4V03_03335</name>
    <name evidence="3" type="ORF">E5353_01625</name>
</gene>
<dbReference type="GeneID" id="82186159"/>
<feature type="transmembrane region" description="Helical" evidence="1">
    <location>
        <begin position="44"/>
        <end position="63"/>
    </location>
</feature>
<evidence type="ECO:0000313" key="2">
    <source>
        <dbReference type="EMBL" id="ANU56727.1"/>
    </source>
</evidence>
<protein>
    <submittedName>
        <fullName evidence="2">Uncharacterized protein</fullName>
    </submittedName>
</protein>